<dbReference type="GO" id="GO:0005737">
    <property type="term" value="C:cytoplasm"/>
    <property type="evidence" value="ECO:0007669"/>
    <property type="project" value="TreeGrafter"/>
</dbReference>
<dbReference type="AlphaFoldDB" id="A0A4P9XVT4"/>
<evidence type="ECO:0000313" key="4">
    <source>
        <dbReference type="EMBL" id="RKP10394.1"/>
    </source>
</evidence>
<keyword evidence="2" id="KW-0067">ATP-binding</keyword>
<dbReference type="GO" id="GO:0035556">
    <property type="term" value="P:intracellular signal transduction"/>
    <property type="evidence" value="ECO:0007669"/>
    <property type="project" value="TreeGrafter"/>
</dbReference>
<feature type="non-terminal residue" evidence="4">
    <location>
        <position position="1"/>
    </location>
</feature>
<keyword evidence="4" id="KW-0418">Kinase</keyword>
<dbReference type="InterPro" id="IPR000719">
    <property type="entry name" value="Prot_kinase_dom"/>
</dbReference>
<dbReference type="Proteomes" id="UP000271241">
    <property type="component" value="Unassembled WGS sequence"/>
</dbReference>
<evidence type="ECO:0000256" key="1">
    <source>
        <dbReference type="ARBA" id="ARBA00022741"/>
    </source>
</evidence>
<dbReference type="PANTHER" id="PTHR24346">
    <property type="entry name" value="MAP/MICROTUBULE AFFINITY-REGULATING KINASE"/>
    <property type="match status" value="1"/>
</dbReference>
<dbReference type="OrthoDB" id="5585925at2759"/>
<dbReference type="PROSITE" id="PS50011">
    <property type="entry name" value="PROTEIN_KINASE_DOM"/>
    <property type="match status" value="1"/>
</dbReference>
<sequence length="255" mass="27967">LREDEAGDEVGGYVLGCELSRGSFSTVREAYHIEETKVKIGPVVVKIVRKHNIESAEEAMRRELMIWRRLGHPHVLPLLDSFESPMALYAVSPRCTKGNLLQLLNRMCGDPQGAGGLPFATLKRIALQLCSAVRYLHYDAAVAHGDLKLENALLDADENVRLIDFGLSRELFNGGRSSHNQEAGASARGCGSCTAAGSLPYCAPELLRGGLPDRPADCWALGVMLYACLVGRLPFQDAYEPRLVYKIVNAQYELP</sequence>
<reference evidence="5" key="1">
    <citation type="journal article" date="2018" name="Nat. Microbiol.">
        <title>Leveraging single-cell genomics to expand the fungal tree of life.</title>
        <authorList>
            <person name="Ahrendt S.R."/>
            <person name="Quandt C.A."/>
            <person name="Ciobanu D."/>
            <person name="Clum A."/>
            <person name="Salamov A."/>
            <person name="Andreopoulos B."/>
            <person name="Cheng J.F."/>
            <person name="Woyke T."/>
            <person name="Pelin A."/>
            <person name="Henrissat B."/>
            <person name="Reynolds N.K."/>
            <person name="Benny G.L."/>
            <person name="Smith M.E."/>
            <person name="James T.Y."/>
            <person name="Grigoriev I.V."/>
        </authorList>
    </citation>
    <scope>NUCLEOTIDE SEQUENCE [LARGE SCALE GENOMIC DNA]</scope>
    <source>
        <strain evidence="5">RSA 1356</strain>
    </source>
</reference>
<protein>
    <submittedName>
        <fullName evidence="4">Kinase-like domain-containing protein</fullName>
    </submittedName>
</protein>
<accession>A0A4P9XVT4</accession>
<keyword evidence="5" id="KW-1185">Reference proteome</keyword>
<dbReference type="SUPFAM" id="SSF56112">
    <property type="entry name" value="Protein kinase-like (PK-like)"/>
    <property type="match status" value="1"/>
</dbReference>
<evidence type="ECO:0000259" key="3">
    <source>
        <dbReference type="PROSITE" id="PS50011"/>
    </source>
</evidence>
<dbReference type="PANTHER" id="PTHR24346:SF76">
    <property type="entry name" value="NON-SPECIFIC SERINE_THREONINE PROTEIN KINASE"/>
    <property type="match status" value="1"/>
</dbReference>
<feature type="domain" description="Protein kinase" evidence="3">
    <location>
        <begin position="13"/>
        <end position="255"/>
    </location>
</feature>
<feature type="non-terminal residue" evidence="4">
    <location>
        <position position="255"/>
    </location>
</feature>
<evidence type="ECO:0000313" key="5">
    <source>
        <dbReference type="Proteomes" id="UP000271241"/>
    </source>
</evidence>
<dbReference type="SMART" id="SM00220">
    <property type="entry name" value="S_TKc"/>
    <property type="match status" value="1"/>
</dbReference>
<keyword evidence="1" id="KW-0547">Nucleotide-binding</keyword>
<dbReference type="EMBL" id="KZ992455">
    <property type="protein sequence ID" value="RKP10394.1"/>
    <property type="molecule type" value="Genomic_DNA"/>
</dbReference>
<gene>
    <name evidence="4" type="ORF">THASP1DRAFT_6501</name>
</gene>
<proteinExistence type="predicted"/>
<keyword evidence="4" id="KW-0808">Transferase</keyword>
<name>A0A4P9XVT4_9FUNG</name>
<organism evidence="4 5">
    <name type="scientific">Thamnocephalis sphaerospora</name>
    <dbReference type="NCBI Taxonomy" id="78915"/>
    <lineage>
        <taxon>Eukaryota</taxon>
        <taxon>Fungi</taxon>
        <taxon>Fungi incertae sedis</taxon>
        <taxon>Zoopagomycota</taxon>
        <taxon>Zoopagomycotina</taxon>
        <taxon>Zoopagomycetes</taxon>
        <taxon>Zoopagales</taxon>
        <taxon>Sigmoideomycetaceae</taxon>
        <taxon>Thamnocephalis</taxon>
    </lineage>
</organism>
<dbReference type="GO" id="GO:0005524">
    <property type="term" value="F:ATP binding"/>
    <property type="evidence" value="ECO:0007669"/>
    <property type="project" value="UniProtKB-KW"/>
</dbReference>
<dbReference type="InterPro" id="IPR011009">
    <property type="entry name" value="Kinase-like_dom_sf"/>
</dbReference>
<evidence type="ECO:0000256" key="2">
    <source>
        <dbReference type="ARBA" id="ARBA00022840"/>
    </source>
</evidence>
<dbReference type="GO" id="GO:0004674">
    <property type="term" value="F:protein serine/threonine kinase activity"/>
    <property type="evidence" value="ECO:0007669"/>
    <property type="project" value="TreeGrafter"/>
</dbReference>
<dbReference type="Pfam" id="PF00069">
    <property type="entry name" value="Pkinase"/>
    <property type="match status" value="1"/>
</dbReference>
<dbReference type="STRING" id="78915.A0A4P9XVT4"/>
<dbReference type="Gene3D" id="1.10.510.10">
    <property type="entry name" value="Transferase(Phosphotransferase) domain 1"/>
    <property type="match status" value="1"/>
</dbReference>
<dbReference type="GO" id="GO:0000226">
    <property type="term" value="P:microtubule cytoskeleton organization"/>
    <property type="evidence" value="ECO:0007669"/>
    <property type="project" value="TreeGrafter"/>
</dbReference>